<dbReference type="PROSITE" id="PS00284">
    <property type="entry name" value="SERPIN"/>
    <property type="match status" value="1"/>
</dbReference>
<gene>
    <name evidence="3" type="ORF">SASPL_148332</name>
</gene>
<dbReference type="InterPro" id="IPR036186">
    <property type="entry name" value="Serpin_sf"/>
</dbReference>
<evidence type="ECO:0000313" key="3">
    <source>
        <dbReference type="EMBL" id="KAG6390594.1"/>
    </source>
</evidence>
<dbReference type="PANTHER" id="PTHR11461:SF211">
    <property type="entry name" value="GH10112P-RELATED"/>
    <property type="match status" value="1"/>
</dbReference>
<organism evidence="3">
    <name type="scientific">Salvia splendens</name>
    <name type="common">Scarlet sage</name>
    <dbReference type="NCBI Taxonomy" id="180675"/>
    <lineage>
        <taxon>Eukaryota</taxon>
        <taxon>Viridiplantae</taxon>
        <taxon>Streptophyta</taxon>
        <taxon>Embryophyta</taxon>
        <taxon>Tracheophyta</taxon>
        <taxon>Spermatophyta</taxon>
        <taxon>Magnoliopsida</taxon>
        <taxon>eudicotyledons</taxon>
        <taxon>Gunneridae</taxon>
        <taxon>Pentapetalae</taxon>
        <taxon>asterids</taxon>
        <taxon>lamiids</taxon>
        <taxon>Lamiales</taxon>
        <taxon>Lamiaceae</taxon>
        <taxon>Nepetoideae</taxon>
        <taxon>Mentheae</taxon>
        <taxon>Salviinae</taxon>
        <taxon>Salvia</taxon>
        <taxon>Salvia subgen. Calosphace</taxon>
        <taxon>core Calosphace</taxon>
    </lineage>
</organism>
<dbReference type="InterPro" id="IPR042185">
    <property type="entry name" value="Serpin_sf_2"/>
</dbReference>
<evidence type="ECO:0000313" key="4">
    <source>
        <dbReference type="Proteomes" id="UP000298416"/>
    </source>
</evidence>
<dbReference type="SUPFAM" id="SSF56574">
    <property type="entry name" value="Serpins"/>
    <property type="match status" value="1"/>
</dbReference>
<dbReference type="GO" id="GO:0005615">
    <property type="term" value="C:extracellular space"/>
    <property type="evidence" value="ECO:0007669"/>
    <property type="project" value="InterPro"/>
</dbReference>
<dbReference type="PANTHER" id="PTHR11461">
    <property type="entry name" value="SERINE PROTEASE INHIBITOR, SERPIN"/>
    <property type="match status" value="1"/>
</dbReference>
<dbReference type="InterPro" id="IPR042178">
    <property type="entry name" value="Serpin_sf_1"/>
</dbReference>
<comment type="similarity">
    <text evidence="1">Belongs to the serpin family.</text>
</comment>
<evidence type="ECO:0000256" key="1">
    <source>
        <dbReference type="ARBA" id="ARBA00009500"/>
    </source>
</evidence>
<sequence length="194" mass="21671">MLNGTSVRTPFMTSRQMQFVRSFDGFQVLKLSYQQGSDTRRFSMYIYLPDAQDGLPSLTERICSGLGFIDSHLPSNAVTLDEFRIPRFKIGFKFEASSVMEKLGVVDVFKRGGLSEMVVENGEALGVNRILHKAFVEVNEEGTEAAAVTVGKALKCARQQKPKLMFVDHPFLFTIREDTSGLLLFVGQMLDLSS</sequence>
<dbReference type="EMBL" id="PNBA02000019">
    <property type="protein sequence ID" value="KAG6390594.1"/>
    <property type="molecule type" value="Genomic_DNA"/>
</dbReference>
<reference evidence="3" key="2">
    <citation type="submission" date="2020-08" db="EMBL/GenBank/DDBJ databases">
        <title>Plant Genome Project.</title>
        <authorList>
            <person name="Zhang R.-G."/>
        </authorList>
    </citation>
    <scope>NUCLEOTIDE SEQUENCE</scope>
    <source>
        <strain evidence="3">Huo1</strain>
        <tissue evidence="3">Leaf</tissue>
    </source>
</reference>
<accession>A0A8X8WAF9</accession>
<dbReference type="GO" id="GO:0004867">
    <property type="term" value="F:serine-type endopeptidase inhibitor activity"/>
    <property type="evidence" value="ECO:0007669"/>
    <property type="project" value="InterPro"/>
</dbReference>
<dbReference type="Gene3D" id="2.30.39.10">
    <property type="entry name" value="Alpha-1-antitrypsin, domain 1"/>
    <property type="match status" value="1"/>
</dbReference>
<dbReference type="Gene3D" id="3.30.497.10">
    <property type="entry name" value="Antithrombin, subunit I, domain 2"/>
    <property type="match status" value="1"/>
</dbReference>
<reference evidence="3" key="1">
    <citation type="submission" date="2018-01" db="EMBL/GenBank/DDBJ databases">
        <authorList>
            <person name="Mao J.F."/>
        </authorList>
    </citation>
    <scope>NUCLEOTIDE SEQUENCE</scope>
    <source>
        <strain evidence="3">Huo1</strain>
        <tissue evidence="3">Leaf</tissue>
    </source>
</reference>
<name>A0A8X8WAF9_SALSN</name>
<dbReference type="Pfam" id="PF00079">
    <property type="entry name" value="Serpin"/>
    <property type="match status" value="1"/>
</dbReference>
<dbReference type="Proteomes" id="UP000298416">
    <property type="component" value="Unassembled WGS sequence"/>
</dbReference>
<protein>
    <recommendedName>
        <fullName evidence="2">Serpin domain-containing protein</fullName>
    </recommendedName>
</protein>
<comment type="caution">
    <text evidence="3">The sequence shown here is derived from an EMBL/GenBank/DDBJ whole genome shotgun (WGS) entry which is preliminary data.</text>
</comment>
<dbReference type="InterPro" id="IPR000215">
    <property type="entry name" value="Serpin_fam"/>
</dbReference>
<evidence type="ECO:0000259" key="2">
    <source>
        <dbReference type="Pfam" id="PF00079"/>
    </source>
</evidence>
<dbReference type="InterPro" id="IPR023795">
    <property type="entry name" value="Serpin_CS"/>
</dbReference>
<feature type="domain" description="Serpin" evidence="2">
    <location>
        <begin position="3"/>
        <end position="191"/>
    </location>
</feature>
<dbReference type="InterPro" id="IPR023796">
    <property type="entry name" value="Serpin_dom"/>
</dbReference>
<dbReference type="AlphaFoldDB" id="A0A8X8WAF9"/>
<proteinExistence type="inferred from homology"/>
<keyword evidence="4" id="KW-1185">Reference proteome</keyword>